<dbReference type="PANTHER" id="PTHR30518:SF2">
    <property type="entry name" value="ENDOLYTIC MUREIN TRANSGLYCOSYLASE"/>
    <property type="match status" value="1"/>
</dbReference>
<dbReference type="EC" id="4.2.2.29" evidence="7"/>
<dbReference type="PANTHER" id="PTHR30518">
    <property type="entry name" value="ENDOLYTIC MUREIN TRANSGLYCOSYLASE"/>
    <property type="match status" value="1"/>
</dbReference>
<evidence type="ECO:0000256" key="2">
    <source>
        <dbReference type="ARBA" id="ARBA00022692"/>
    </source>
</evidence>
<dbReference type="InterPro" id="IPR003770">
    <property type="entry name" value="MLTG-like"/>
</dbReference>
<keyword evidence="2 7" id="KW-0812">Transmembrane</keyword>
<comment type="similarity">
    <text evidence="7">Belongs to the transglycosylase MltG family.</text>
</comment>
<dbReference type="GO" id="GO:0009252">
    <property type="term" value="P:peptidoglycan biosynthetic process"/>
    <property type="evidence" value="ECO:0007669"/>
    <property type="project" value="UniProtKB-UniRule"/>
</dbReference>
<evidence type="ECO:0000256" key="7">
    <source>
        <dbReference type="HAMAP-Rule" id="MF_02065"/>
    </source>
</evidence>
<keyword evidence="5 7" id="KW-0456">Lyase</keyword>
<dbReference type="Gene3D" id="3.30.160.60">
    <property type="entry name" value="Classic Zinc Finger"/>
    <property type="match status" value="1"/>
</dbReference>
<comment type="caution">
    <text evidence="8">The sequence shown here is derived from an EMBL/GenBank/DDBJ whole genome shotgun (WGS) entry which is preliminary data.</text>
</comment>
<reference evidence="8 9" key="1">
    <citation type="submission" date="2020-10" db="EMBL/GenBank/DDBJ databases">
        <title>The genome sequence of Chitinilyticum litopenaei 4Y14.</title>
        <authorList>
            <person name="Liu Y."/>
        </authorList>
    </citation>
    <scope>NUCLEOTIDE SEQUENCE [LARGE SCALE GENOMIC DNA]</scope>
    <source>
        <strain evidence="8 9">4Y14</strain>
    </source>
</reference>
<evidence type="ECO:0000313" key="8">
    <source>
        <dbReference type="EMBL" id="MBE9609908.1"/>
    </source>
</evidence>
<evidence type="ECO:0000256" key="4">
    <source>
        <dbReference type="ARBA" id="ARBA00023136"/>
    </source>
</evidence>
<evidence type="ECO:0000256" key="1">
    <source>
        <dbReference type="ARBA" id="ARBA00022475"/>
    </source>
</evidence>
<protein>
    <recommendedName>
        <fullName evidence="7">Endolytic murein transglycosylase</fullName>
        <ecNumber evidence="7">4.2.2.29</ecNumber>
    </recommendedName>
    <alternativeName>
        <fullName evidence="7">Peptidoglycan lytic transglycosylase</fullName>
    </alternativeName>
    <alternativeName>
        <fullName evidence="7">Peptidoglycan polymerization terminase</fullName>
    </alternativeName>
</protein>
<dbReference type="AlphaFoldDB" id="A0A8J7G1Z5"/>
<keyword evidence="6 7" id="KW-0961">Cell wall biogenesis/degradation</keyword>
<accession>A0A8J7G1Z5</accession>
<dbReference type="EMBL" id="JADFUA010000006">
    <property type="protein sequence ID" value="MBE9609908.1"/>
    <property type="molecule type" value="Genomic_DNA"/>
</dbReference>
<dbReference type="HAMAP" id="MF_02065">
    <property type="entry name" value="MltG"/>
    <property type="match status" value="1"/>
</dbReference>
<comment type="catalytic activity">
    <reaction evidence="7">
        <text>a peptidoglycan chain = a peptidoglycan chain with N-acetyl-1,6-anhydromuramyl-[peptide] at the reducing end + a peptidoglycan chain with N-acetylglucosamine at the non-reducing end.</text>
        <dbReference type="EC" id="4.2.2.29"/>
    </reaction>
</comment>
<keyword evidence="4 7" id="KW-0472">Membrane</keyword>
<dbReference type="NCBIfam" id="TIGR00247">
    <property type="entry name" value="endolytic transglycosylase MltG"/>
    <property type="match status" value="1"/>
</dbReference>
<gene>
    <name evidence="7 8" type="primary">mltG</name>
    <name evidence="8" type="ORF">INR99_11200</name>
</gene>
<feature type="site" description="Important for catalytic activity" evidence="7">
    <location>
        <position position="209"/>
    </location>
</feature>
<name>A0A8J7G1Z5_9NEIS</name>
<keyword evidence="3 7" id="KW-1133">Transmembrane helix</keyword>
<evidence type="ECO:0000256" key="5">
    <source>
        <dbReference type="ARBA" id="ARBA00023239"/>
    </source>
</evidence>
<dbReference type="Proteomes" id="UP000604481">
    <property type="component" value="Unassembled WGS sequence"/>
</dbReference>
<keyword evidence="9" id="KW-1185">Reference proteome</keyword>
<dbReference type="GO" id="GO:0005886">
    <property type="term" value="C:plasma membrane"/>
    <property type="evidence" value="ECO:0007669"/>
    <property type="project" value="UniProtKB-UniRule"/>
</dbReference>
<dbReference type="GO" id="GO:0008932">
    <property type="term" value="F:lytic endotransglycosylase activity"/>
    <property type="evidence" value="ECO:0007669"/>
    <property type="project" value="UniProtKB-UniRule"/>
</dbReference>
<proteinExistence type="inferred from homology"/>
<keyword evidence="7" id="KW-0997">Cell inner membrane</keyword>
<keyword evidence="1 7" id="KW-1003">Cell membrane</keyword>
<sequence length="325" mass="35120">MAIVLVVLLLAVVVGGAAFYAWAQRPLTVAIPKDFVLQPGSLKSVAGQLEAQQVIDQPELFVLLARLTGQAGSLKAGSYHLSLAPSPLELLEKIGKGDTSMVRVALVEGRNWRELRRQLEGNRELKSDIRGMSDAEIAKALAIDAPSLEGQFFPDTYQVDKGSSTLELLRRAHVLLQEKLDAAWGARAPGLPLKSAQEALILASLIEKETGKAEDRPLIAGVFINRLKTGMRLQTDPSVIYGVGEAFDGDLKKIHLQTDTPWNTYTRGGLPPTPIAMVGDAALLAATQPAQTKAFYFVARGDGSSEFSATLDEHNAAVRKYILKQ</sequence>
<evidence type="ECO:0000256" key="3">
    <source>
        <dbReference type="ARBA" id="ARBA00022989"/>
    </source>
</evidence>
<evidence type="ECO:0000256" key="6">
    <source>
        <dbReference type="ARBA" id="ARBA00023316"/>
    </source>
</evidence>
<evidence type="ECO:0000313" key="9">
    <source>
        <dbReference type="Proteomes" id="UP000604481"/>
    </source>
</evidence>
<dbReference type="RefSeq" id="WP_194116437.1">
    <property type="nucleotide sequence ID" value="NZ_JADFUA010000006.1"/>
</dbReference>
<organism evidence="8 9">
    <name type="scientific">Chitinilyticum piscinae</name>
    <dbReference type="NCBI Taxonomy" id="2866724"/>
    <lineage>
        <taxon>Bacteria</taxon>
        <taxon>Pseudomonadati</taxon>
        <taxon>Pseudomonadota</taxon>
        <taxon>Betaproteobacteria</taxon>
        <taxon>Neisseriales</taxon>
        <taxon>Chitinibacteraceae</taxon>
        <taxon>Chitinilyticum</taxon>
    </lineage>
</organism>
<dbReference type="Pfam" id="PF02618">
    <property type="entry name" value="YceG"/>
    <property type="match status" value="1"/>
</dbReference>
<comment type="function">
    <text evidence="7">Functions as a peptidoglycan terminase that cleaves nascent peptidoglycan strands endolytically to terminate their elongation.</text>
</comment>
<dbReference type="CDD" id="cd08010">
    <property type="entry name" value="MltG_like"/>
    <property type="match status" value="1"/>
</dbReference>
<dbReference type="Gene3D" id="3.30.1490.480">
    <property type="entry name" value="Endolytic murein transglycosylase"/>
    <property type="match status" value="1"/>
</dbReference>
<dbReference type="GO" id="GO:0071555">
    <property type="term" value="P:cell wall organization"/>
    <property type="evidence" value="ECO:0007669"/>
    <property type="project" value="UniProtKB-KW"/>
</dbReference>